<comment type="subcellular location">
    <subcellularLocation>
        <location evidence="1">Mitochondrion inner membrane</location>
        <topology evidence="1">Multi-pass membrane protein</topology>
    </subcellularLocation>
</comment>
<dbReference type="PRINTS" id="PR00926">
    <property type="entry name" value="MITOCARRIER"/>
</dbReference>
<evidence type="ECO:0000256" key="3">
    <source>
        <dbReference type="ARBA" id="ARBA00022448"/>
    </source>
</evidence>
<dbReference type="AlphaFoldDB" id="A0A1S3K2S6"/>
<dbReference type="RefSeq" id="XP_013416703.1">
    <property type="nucleotide sequence ID" value="XM_013561249.1"/>
</dbReference>
<evidence type="ECO:0000256" key="6">
    <source>
        <dbReference type="ARBA" id="ARBA00022737"/>
    </source>
</evidence>
<dbReference type="GO" id="GO:0015183">
    <property type="term" value="F:L-aspartate transmembrane transporter activity"/>
    <property type="evidence" value="ECO:0007669"/>
    <property type="project" value="TreeGrafter"/>
</dbReference>
<keyword evidence="4" id="KW-0597">Phosphoprotein</keyword>
<dbReference type="GeneID" id="106178175"/>
<dbReference type="OMA" id="NEAVFWC"/>
<dbReference type="SUPFAM" id="SSF103506">
    <property type="entry name" value="Mitochondrial carrier"/>
    <property type="match status" value="1"/>
</dbReference>
<dbReference type="Gene3D" id="1.50.40.10">
    <property type="entry name" value="Mitochondrial carrier domain"/>
    <property type="match status" value="1"/>
</dbReference>
<evidence type="ECO:0000256" key="9">
    <source>
        <dbReference type="ARBA" id="ARBA00022989"/>
    </source>
</evidence>
<dbReference type="Pfam" id="PF00153">
    <property type="entry name" value="Mito_carr"/>
    <property type="match status" value="3"/>
</dbReference>
<dbReference type="OrthoDB" id="2382881at2759"/>
<dbReference type="KEGG" id="lak:106178175"/>
<sequence>MVAGTVDKPLTFAGIPKILNGAMAGLVGVTCVFPIDLVKTRLQNQQVGPNGELMYKNMRDCFIKTWRNQPYLGMYRGAGVNLLLITPEKAIKLVCNDFFRHRMGEGTGQLTFFGALVSGAGAGLCQIVVTTPMELLKIQQQDAGRINTGAGNAAAVNAKRITATQMAKKLVAEKGLPGLYRGFGSTALRDVPFSAIYFPLFGYLQKLGPARKDGKPGTVFWFNCLSGIVAGSVGSFAVNPIDVVKTRLQTIEKGKTEASYSGIRDCFVKTYQMEGMPAFFKGASCRILVIAPLFGIAQTFYELGVAERILGYDR</sequence>
<dbReference type="STRING" id="7574.A0A1S3K2S6"/>
<dbReference type="GO" id="GO:0015293">
    <property type="term" value="F:symporter activity"/>
    <property type="evidence" value="ECO:0007669"/>
    <property type="project" value="UniProtKB-KW"/>
</dbReference>
<evidence type="ECO:0000313" key="22">
    <source>
        <dbReference type="RefSeq" id="XP_013416704.1"/>
    </source>
</evidence>
<evidence type="ECO:0000256" key="5">
    <source>
        <dbReference type="ARBA" id="ARBA00022692"/>
    </source>
</evidence>
<evidence type="ECO:0000256" key="8">
    <source>
        <dbReference type="ARBA" id="ARBA00022847"/>
    </source>
</evidence>
<dbReference type="InterPro" id="IPR018108">
    <property type="entry name" value="MCP_transmembrane"/>
</dbReference>
<evidence type="ECO:0000256" key="17">
    <source>
        <dbReference type="PROSITE-ProRule" id="PRU00282"/>
    </source>
</evidence>
<dbReference type="PROSITE" id="PS50920">
    <property type="entry name" value="SOLCAR"/>
    <property type="match status" value="3"/>
</dbReference>
<accession>A0A1S3K2S6</accession>
<keyword evidence="8" id="KW-0769">Symport</keyword>
<keyword evidence="19" id="KW-1185">Reference proteome</keyword>
<keyword evidence="10" id="KW-0496">Mitochondrion</keyword>
<proteinExistence type="inferred from homology"/>
<feature type="repeat" description="Solcar" evidence="17">
    <location>
        <begin position="12"/>
        <end position="102"/>
    </location>
</feature>
<dbReference type="PANTHER" id="PTHR45678:SF5">
    <property type="entry name" value="AT03939P-RELATED"/>
    <property type="match status" value="1"/>
</dbReference>
<keyword evidence="5 17" id="KW-0812">Transmembrane</keyword>
<keyword evidence="9" id="KW-1133">Transmembrane helix</keyword>
<dbReference type="FunFam" id="1.50.40.10:FF:000026">
    <property type="entry name" value="Putative mitochondrial glutamate carrier 2"/>
    <property type="match status" value="1"/>
</dbReference>
<feature type="repeat" description="Solcar" evidence="17">
    <location>
        <begin position="110"/>
        <end position="207"/>
    </location>
</feature>
<dbReference type="GO" id="GO:0005743">
    <property type="term" value="C:mitochondrial inner membrane"/>
    <property type="evidence" value="ECO:0007669"/>
    <property type="project" value="UniProtKB-SubCell"/>
</dbReference>
<keyword evidence="7" id="KW-0999">Mitochondrion inner membrane</keyword>
<evidence type="ECO:0000313" key="23">
    <source>
        <dbReference type="RefSeq" id="XP_013416705.1"/>
    </source>
</evidence>
<keyword evidence="11 17" id="KW-0472">Membrane</keyword>
<dbReference type="InterPro" id="IPR023395">
    <property type="entry name" value="MCP_dom_sf"/>
</dbReference>
<evidence type="ECO:0000256" key="2">
    <source>
        <dbReference type="ARBA" id="ARBA00006375"/>
    </source>
</evidence>
<evidence type="ECO:0000256" key="16">
    <source>
        <dbReference type="ARBA" id="ARBA00081096"/>
    </source>
</evidence>
<dbReference type="Proteomes" id="UP000085678">
    <property type="component" value="Unplaced"/>
</dbReference>
<dbReference type="GO" id="GO:0005313">
    <property type="term" value="F:L-glutamate transmembrane transporter activity"/>
    <property type="evidence" value="ECO:0007669"/>
    <property type="project" value="TreeGrafter"/>
</dbReference>
<evidence type="ECO:0000256" key="18">
    <source>
        <dbReference type="RuleBase" id="RU000488"/>
    </source>
</evidence>
<gene>
    <name evidence="20 21 22 23" type="primary">LOC106178175</name>
</gene>
<evidence type="ECO:0000256" key="4">
    <source>
        <dbReference type="ARBA" id="ARBA00022553"/>
    </source>
</evidence>
<dbReference type="RefSeq" id="XP_013416702.1">
    <property type="nucleotide sequence ID" value="XM_013561248.1"/>
</dbReference>
<dbReference type="InterPro" id="IPR051028">
    <property type="entry name" value="Mito_Solute_Carrier"/>
</dbReference>
<feature type="repeat" description="Solcar" evidence="17">
    <location>
        <begin position="218"/>
        <end position="307"/>
    </location>
</feature>
<evidence type="ECO:0000256" key="13">
    <source>
        <dbReference type="ARBA" id="ARBA00057953"/>
    </source>
</evidence>
<evidence type="ECO:0000256" key="1">
    <source>
        <dbReference type="ARBA" id="ARBA00004448"/>
    </source>
</evidence>
<evidence type="ECO:0000313" key="20">
    <source>
        <dbReference type="RefSeq" id="XP_013416702.1"/>
    </source>
</evidence>
<organism evidence="19 22">
    <name type="scientific">Lingula anatina</name>
    <name type="common">Brachiopod</name>
    <name type="synonym">Lingula unguis</name>
    <dbReference type="NCBI Taxonomy" id="7574"/>
    <lineage>
        <taxon>Eukaryota</taxon>
        <taxon>Metazoa</taxon>
        <taxon>Spiralia</taxon>
        <taxon>Lophotrochozoa</taxon>
        <taxon>Brachiopoda</taxon>
        <taxon>Linguliformea</taxon>
        <taxon>Lingulata</taxon>
        <taxon>Lingulida</taxon>
        <taxon>Linguloidea</taxon>
        <taxon>Lingulidae</taxon>
        <taxon>Lingula</taxon>
    </lineage>
</organism>
<reference evidence="20 21" key="1">
    <citation type="submission" date="2025-04" db="UniProtKB">
        <authorList>
            <consortium name="RefSeq"/>
        </authorList>
    </citation>
    <scope>IDENTIFICATION</scope>
    <source>
        <tissue evidence="20 21">Gonads</tissue>
    </source>
</reference>
<comment type="catalytic activity">
    <reaction evidence="12">
        <text>L-glutamate(in) + H(+)(in) = L-glutamate(out) + H(+)(out)</text>
        <dbReference type="Rhea" id="RHEA:70955"/>
        <dbReference type="ChEBI" id="CHEBI:15378"/>
        <dbReference type="ChEBI" id="CHEBI:29985"/>
    </reaction>
</comment>
<comment type="similarity">
    <text evidence="2 18">Belongs to the mitochondrial carrier (TC 2.A.29) family.</text>
</comment>
<name>A0A1S3K2S6_LINAN</name>
<dbReference type="RefSeq" id="XP_013416705.1">
    <property type="nucleotide sequence ID" value="XM_013561251.2"/>
</dbReference>
<protein>
    <recommendedName>
        <fullName evidence="14">Mitochondrial glutamate carrier 2</fullName>
    </recommendedName>
    <alternativeName>
        <fullName evidence="16">Glutamate/H(+) symporter 2</fullName>
    </alternativeName>
    <alternativeName>
        <fullName evidence="15">Solute carrier family 25 member 18</fullName>
    </alternativeName>
</protein>
<comment type="function">
    <text evidence="13">Responsible for the transport of glutamate from the cytosol into the mitochondrial matrix with the concomitant import of a proton (symport system).</text>
</comment>
<evidence type="ECO:0000256" key="12">
    <source>
        <dbReference type="ARBA" id="ARBA00048437"/>
    </source>
</evidence>
<dbReference type="GO" id="GO:0043490">
    <property type="term" value="P:malate-aspartate shuttle"/>
    <property type="evidence" value="ECO:0007669"/>
    <property type="project" value="TreeGrafter"/>
</dbReference>
<evidence type="ECO:0000256" key="14">
    <source>
        <dbReference type="ARBA" id="ARBA00069241"/>
    </source>
</evidence>
<evidence type="ECO:0000256" key="15">
    <source>
        <dbReference type="ARBA" id="ARBA00076502"/>
    </source>
</evidence>
<evidence type="ECO:0000256" key="10">
    <source>
        <dbReference type="ARBA" id="ARBA00023128"/>
    </source>
</evidence>
<evidence type="ECO:0000313" key="21">
    <source>
        <dbReference type="RefSeq" id="XP_013416703.1"/>
    </source>
</evidence>
<evidence type="ECO:0000256" key="11">
    <source>
        <dbReference type="ARBA" id="ARBA00023136"/>
    </source>
</evidence>
<evidence type="ECO:0000313" key="19">
    <source>
        <dbReference type="Proteomes" id="UP000085678"/>
    </source>
</evidence>
<dbReference type="InterPro" id="IPR002067">
    <property type="entry name" value="MCP"/>
</dbReference>
<keyword evidence="6" id="KW-0677">Repeat</keyword>
<dbReference type="PANTHER" id="PTHR45678">
    <property type="entry name" value="MITOCHONDRIAL 2-OXODICARBOXYLATE CARRIER 1-RELATED"/>
    <property type="match status" value="1"/>
</dbReference>
<keyword evidence="3 18" id="KW-0813">Transport</keyword>
<dbReference type="RefSeq" id="XP_013416704.1">
    <property type="nucleotide sequence ID" value="XM_013561250.1"/>
</dbReference>
<evidence type="ECO:0000256" key="7">
    <source>
        <dbReference type="ARBA" id="ARBA00022792"/>
    </source>
</evidence>